<proteinExistence type="predicted"/>
<keyword evidence="4" id="KW-1185">Reference proteome</keyword>
<keyword evidence="1" id="KW-0175">Coiled coil</keyword>
<reference evidence="3" key="1">
    <citation type="submission" date="2023-03" db="EMBL/GenBank/DDBJ databases">
        <title>Emydomyces testavorans Genome Sequence.</title>
        <authorList>
            <person name="Hoyer L."/>
        </authorList>
    </citation>
    <scope>NUCLEOTIDE SEQUENCE</scope>
    <source>
        <strain evidence="3">16-2883</strain>
    </source>
</reference>
<feature type="coiled-coil region" evidence="1">
    <location>
        <begin position="441"/>
        <end position="475"/>
    </location>
</feature>
<organism evidence="3 4">
    <name type="scientific">Emydomyces testavorans</name>
    <dbReference type="NCBI Taxonomy" id="2070801"/>
    <lineage>
        <taxon>Eukaryota</taxon>
        <taxon>Fungi</taxon>
        <taxon>Dikarya</taxon>
        <taxon>Ascomycota</taxon>
        <taxon>Pezizomycotina</taxon>
        <taxon>Eurotiomycetes</taxon>
        <taxon>Eurotiomycetidae</taxon>
        <taxon>Onygenales</taxon>
        <taxon>Nannizziopsiaceae</taxon>
        <taxon>Emydomyces</taxon>
    </lineage>
</organism>
<evidence type="ECO:0000313" key="3">
    <source>
        <dbReference type="EMBL" id="WEW56083.1"/>
    </source>
</evidence>
<feature type="compositionally biased region" description="Polar residues" evidence="2">
    <location>
        <begin position="22"/>
        <end position="38"/>
    </location>
</feature>
<gene>
    <name evidence="3" type="ORF">PRK78_001518</name>
</gene>
<evidence type="ECO:0000256" key="2">
    <source>
        <dbReference type="SAM" id="MobiDB-lite"/>
    </source>
</evidence>
<accession>A0AAF0IGT3</accession>
<dbReference type="AlphaFoldDB" id="A0AAF0IGT3"/>
<feature type="compositionally biased region" description="Basic and acidic residues" evidence="2">
    <location>
        <begin position="39"/>
        <end position="49"/>
    </location>
</feature>
<sequence>MANREVNTPGFIPSSPPKMMSPQRQSGLRQERFSPNSSRTDKRNQVQKDVKRRCSASASDGSDSEANLSDYTFDLNKLPNAGASGGKQEQHAIVSSNQPENDGNLSEPGGPDDFTLNMVELLKGANAEDEQDSREEQRKQEDGIDEPIQSDQDEFSEIEPPLDMSTPAHFLSRRDNFPSHGMQLDKDGLLFELEQLRKESRKKDEIINANQRRVLDAASIVQQVRHLQSELRTENEKRLAELASRDQHIKELESQLYAKDGQLKVNQIELQELQHLRLDLDRLRQQSERSGSKDENTNIEICSLREEVKAKDKLLQEAKAKFDETIACHQAQLRERAVENDQLRLERERTCKLGRPDDIESLARERDILHKRTQDLDKIVQHLELQVTRLQHDLSTEKAEAASKDDALRKVANRMCLDADGKSFGQILESFEHAHQGQRHAAASETHANETDARMEKAEKELMEIRIQLQEATSFTRILSLELESAREELSESQPALSAARKANCQLSSQLESASTERAQLRRALEIMTQERNEAVHRLDDLLSKTMPQQLLSPAPSPPPCAPKNKTQHDFDSLQKSHQQELNCIGNLHASEISTLRDTHAQSTRSLHALLRAAQDRESELQLELVELRKSSISKAQELVIEQERLESVIEAKDAAAAALDAKFASVLKKREEAWKSRIEKLQRDREKMGKVLMWTWGEMEVGPAKQRADVQDTAAKPEYTQGYKYKYAERPKTAR</sequence>
<dbReference type="EMBL" id="CP120627">
    <property type="protein sequence ID" value="WEW56083.1"/>
    <property type="molecule type" value="Genomic_DNA"/>
</dbReference>
<feature type="region of interest" description="Disordered" evidence="2">
    <location>
        <begin position="1"/>
        <end position="161"/>
    </location>
</feature>
<evidence type="ECO:0000313" key="4">
    <source>
        <dbReference type="Proteomes" id="UP001219355"/>
    </source>
</evidence>
<feature type="region of interest" description="Disordered" evidence="2">
    <location>
        <begin position="549"/>
        <end position="576"/>
    </location>
</feature>
<name>A0AAF0IGT3_9EURO</name>
<protein>
    <submittedName>
        <fullName evidence="3">Uncharacterized protein</fullName>
    </submittedName>
</protein>
<evidence type="ECO:0000256" key="1">
    <source>
        <dbReference type="SAM" id="Coils"/>
    </source>
</evidence>
<dbReference type="Proteomes" id="UP001219355">
    <property type="component" value="Chromosome 1"/>
</dbReference>
<feature type="compositionally biased region" description="Basic and acidic residues" evidence="2">
    <location>
        <begin position="567"/>
        <end position="576"/>
    </location>
</feature>
<feature type="compositionally biased region" description="Polar residues" evidence="2">
    <location>
        <begin position="93"/>
        <end position="104"/>
    </location>
</feature>
<feature type="coiled-coil region" evidence="1">
    <location>
        <begin position="511"/>
        <end position="545"/>
    </location>
</feature>